<dbReference type="InterPro" id="IPR015815">
    <property type="entry name" value="HIBADH-related"/>
</dbReference>
<feature type="domain" description="3-hydroxyisobutyrate dehydrogenase-like NAD-binding" evidence="5">
    <location>
        <begin position="164"/>
        <end position="275"/>
    </location>
</feature>
<dbReference type="PROSITE" id="PS00895">
    <property type="entry name" value="3_HYDROXYISOBUT_DH"/>
    <property type="match status" value="1"/>
</dbReference>
<evidence type="ECO:0000259" key="5">
    <source>
        <dbReference type="Pfam" id="PF14833"/>
    </source>
</evidence>
<dbReference type="InterPro" id="IPR029154">
    <property type="entry name" value="HIBADH-like_NADP-bd"/>
</dbReference>
<dbReference type="InterPro" id="IPR051265">
    <property type="entry name" value="HIBADH-related_NP60_sf"/>
</dbReference>
<dbReference type="SUPFAM" id="SSF51735">
    <property type="entry name" value="NAD(P)-binding Rossmann-fold domains"/>
    <property type="match status" value="1"/>
</dbReference>
<sequence>MQTTVFIGLGQMGRRMVRRLDPATTIIYNRTEDVALQLHHDYGYQVSSNLAQDVAQAQCVITMLTDHHAVEDIGQQALYGHLAPGSTWVDMTTGDVASTRRYEAVCANREAHFVAAPVLGSLKPAEAGNLVVIAGGTPSAISGVMSILERFGRVVETKRAEQAVAVKLAMNTLLGFYMDGMAEMLKITDAAHVTRSQVLDILQMSSLDAPVMHVKRPKWESGDASAEFPIRMLAKDLGLALQFAARIGVELPVLACLESVFRQDGQSERGGQDMAFVETGRGE</sequence>
<comment type="similarity">
    <text evidence="1">Belongs to the HIBADH-related family.</text>
</comment>
<organism evidence="6 7">
    <name type="scientific">Sulfobacillus thermotolerans</name>
    <dbReference type="NCBI Taxonomy" id="338644"/>
    <lineage>
        <taxon>Bacteria</taxon>
        <taxon>Bacillati</taxon>
        <taxon>Bacillota</taxon>
        <taxon>Clostridia</taxon>
        <taxon>Eubacteriales</taxon>
        <taxon>Clostridiales Family XVII. Incertae Sedis</taxon>
        <taxon>Sulfobacillus</taxon>
    </lineage>
</organism>
<name>A0ABN5H552_9FIRM</name>
<keyword evidence="2" id="KW-0560">Oxidoreductase</keyword>
<feature type="domain" description="6-phosphogluconate dehydrogenase NADP-binding" evidence="4">
    <location>
        <begin position="6"/>
        <end position="155"/>
    </location>
</feature>
<dbReference type="InterPro" id="IPR006115">
    <property type="entry name" value="6PGDH_NADP-bd"/>
</dbReference>
<dbReference type="Pfam" id="PF03446">
    <property type="entry name" value="NAD_binding_2"/>
    <property type="match status" value="1"/>
</dbReference>
<dbReference type="Pfam" id="PF14833">
    <property type="entry name" value="NAD_binding_11"/>
    <property type="match status" value="1"/>
</dbReference>
<keyword evidence="3" id="KW-0520">NAD</keyword>
<dbReference type="SUPFAM" id="SSF48179">
    <property type="entry name" value="6-phosphogluconate dehydrogenase C-terminal domain-like"/>
    <property type="match status" value="1"/>
</dbReference>
<protein>
    <recommendedName>
        <fullName evidence="8">6-phosphogluconate dehydrogenase</fullName>
    </recommendedName>
</protein>
<dbReference type="InterPro" id="IPR036291">
    <property type="entry name" value="NAD(P)-bd_dom_sf"/>
</dbReference>
<dbReference type="PANTHER" id="PTHR43580">
    <property type="entry name" value="OXIDOREDUCTASE GLYR1-RELATED"/>
    <property type="match status" value="1"/>
</dbReference>
<dbReference type="PIRSF" id="PIRSF000103">
    <property type="entry name" value="HIBADH"/>
    <property type="match status" value="1"/>
</dbReference>
<gene>
    <name evidence="6" type="ORF">BXT84_14615</name>
</gene>
<dbReference type="EMBL" id="CP019454">
    <property type="protein sequence ID" value="AUW95034.1"/>
    <property type="molecule type" value="Genomic_DNA"/>
</dbReference>
<dbReference type="InterPro" id="IPR013328">
    <property type="entry name" value="6PGD_dom2"/>
</dbReference>
<evidence type="ECO:0000256" key="3">
    <source>
        <dbReference type="ARBA" id="ARBA00023027"/>
    </source>
</evidence>
<accession>A0ABN5H552</accession>
<keyword evidence="7" id="KW-1185">Reference proteome</keyword>
<reference evidence="6 7" key="1">
    <citation type="journal article" date="2019" name="Sci. Rep.">
        <title>Sulfobacillus thermotolerans: new insights into resistance and metabolic capacities of acidophilic chemolithotrophs.</title>
        <authorList>
            <person name="Panyushkina A.E."/>
            <person name="Babenko V.V."/>
            <person name="Nikitina A.S."/>
            <person name="Selezneva O.V."/>
            <person name="Tsaplina I.A."/>
            <person name="Letarova M.A."/>
            <person name="Kostryukova E.S."/>
            <person name="Letarov A.V."/>
        </authorList>
    </citation>
    <scope>NUCLEOTIDE SEQUENCE [LARGE SCALE GENOMIC DNA]</scope>
    <source>
        <strain evidence="6 7">Kr1</strain>
    </source>
</reference>
<proteinExistence type="inferred from homology"/>
<dbReference type="InterPro" id="IPR002204">
    <property type="entry name" value="3-OH-isobutyrate_DH-rel_CS"/>
</dbReference>
<evidence type="ECO:0000256" key="1">
    <source>
        <dbReference type="ARBA" id="ARBA00009080"/>
    </source>
</evidence>
<evidence type="ECO:0000313" key="6">
    <source>
        <dbReference type="EMBL" id="AUW95034.1"/>
    </source>
</evidence>
<dbReference type="PANTHER" id="PTHR43580:SF2">
    <property type="entry name" value="CYTOKINE-LIKE NUCLEAR FACTOR N-PAC"/>
    <property type="match status" value="1"/>
</dbReference>
<evidence type="ECO:0008006" key="8">
    <source>
        <dbReference type="Google" id="ProtNLM"/>
    </source>
</evidence>
<dbReference type="InterPro" id="IPR008927">
    <property type="entry name" value="6-PGluconate_DH-like_C_sf"/>
</dbReference>
<dbReference type="Proteomes" id="UP000325292">
    <property type="component" value="Chromosome"/>
</dbReference>
<dbReference type="Gene3D" id="3.40.50.720">
    <property type="entry name" value="NAD(P)-binding Rossmann-like Domain"/>
    <property type="match status" value="1"/>
</dbReference>
<dbReference type="Gene3D" id="1.10.1040.10">
    <property type="entry name" value="N-(1-d-carboxylethyl)-l-norvaline Dehydrogenase, domain 2"/>
    <property type="match status" value="1"/>
</dbReference>
<evidence type="ECO:0000259" key="4">
    <source>
        <dbReference type="Pfam" id="PF03446"/>
    </source>
</evidence>
<evidence type="ECO:0000256" key="2">
    <source>
        <dbReference type="ARBA" id="ARBA00023002"/>
    </source>
</evidence>
<evidence type="ECO:0000313" key="7">
    <source>
        <dbReference type="Proteomes" id="UP000325292"/>
    </source>
</evidence>